<reference evidence="1" key="3">
    <citation type="submission" date="2020-12" db="UniProtKB">
        <authorList>
            <consortium name="EnsemblPlants"/>
        </authorList>
    </citation>
    <scope>IDENTIFICATION</scope>
</reference>
<dbReference type="AlphaFoldDB" id="A0A7I4AG29"/>
<accession>A0A7I4AG29</accession>
<dbReference type="PANTHER" id="PTHR33880:SF19">
    <property type="entry name" value="EXPRESSED PROTEIN"/>
    <property type="match status" value="1"/>
</dbReference>
<name>A0A7I4AG29_PHYPA</name>
<dbReference type="EMBL" id="ABEU02000012">
    <property type="status" value="NOT_ANNOTATED_CDS"/>
    <property type="molecule type" value="Genomic_DNA"/>
</dbReference>
<keyword evidence="2" id="KW-1185">Reference proteome</keyword>
<organism evidence="1 2">
    <name type="scientific">Physcomitrium patens</name>
    <name type="common">Spreading-leaved earth moss</name>
    <name type="synonym">Physcomitrella patens</name>
    <dbReference type="NCBI Taxonomy" id="3218"/>
    <lineage>
        <taxon>Eukaryota</taxon>
        <taxon>Viridiplantae</taxon>
        <taxon>Streptophyta</taxon>
        <taxon>Embryophyta</taxon>
        <taxon>Bryophyta</taxon>
        <taxon>Bryophytina</taxon>
        <taxon>Bryopsida</taxon>
        <taxon>Funariidae</taxon>
        <taxon>Funariales</taxon>
        <taxon>Funariaceae</taxon>
        <taxon>Physcomitrium</taxon>
    </lineage>
</organism>
<evidence type="ECO:0000313" key="1">
    <source>
        <dbReference type="EnsemblPlants" id="Pp3c12_9310V3.2"/>
    </source>
</evidence>
<dbReference type="EnsemblPlants" id="Pp3c12_9310V3.2">
    <property type="protein sequence ID" value="Pp3c12_9310V3.2"/>
    <property type="gene ID" value="Pp3c12_9310"/>
</dbReference>
<dbReference type="Proteomes" id="UP000006727">
    <property type="component" value="Chromosome 12"/>
</dbReference>
<evidence type="ECO:0000313" key="2">
    <source>
        <dbReference type="Proteomes" id="UP000006727"/>
    </source>
</evidence>
<dbReference type="InterPro" id="IPR038941">
    <property type="entry name" value="At4g14100-like"/>
</dbReference>
<reference evidence="1 2" key="2">
    <citation type="journal article" date="2018" name="Plant J.">
        <title>The Physcomitrella patens chromosome-scale assembly reveals moss genome structure and evolution.</title>
        <authorList>
            <person name="Lang D."/>
            <person name="Ullrich K.K."/>
            <person name="Murat F."/>
            <person name="Fuchs J."/>
            <person name="Jenkins J."/>
            <person name="Haas F.B."/>
            <person name="Piednoel M."/>
            <person name="Gundlach H."/>
            <person name="Van Bel M."/>
            <person name="Meyberg R."/>
            <person name="Vives C."/>
            <person name="Morata J."/>
            <person name="Symeonidi A."/>
            <person name="Hiss M."/>
            <person name="Muchero W."/>
            <person name="Kamisugi Y."/>
            <person name="Saleh O."/>
            <person name="Blanc G."/>
            <person name="Decker E.L."/>
            <person name="van Gessel N."/>
            <person name="Grimwood J."/>
            <person name="Hayes R.D."/>
            <person name="Graham S.W."/>
            <person name="Gunter L.E."/>
            <person name="McDaniel S.F."/>
            <person name="Hoernstein S.N.W."/>
            <person name="Larsson A."/>
            <person name="Li F.W."/>
            <person name="Perroud P.F."/>
            <person name="Phillips J."/>
            <person name="Ranjan P."/>
            <person name="Rokshar D.S."/>
            <person name="Rothfels C.J."/>
            <person name="Schneider L."/>
            <person name="Shu S."/>
            <person name="Stevenson D.W."/>
            <person name="Thummler F."/>
            <person name="Tillich M."/>
            <person name="Villarreal Aguilar J.C."/>
            <person name="Widiez T."/>
            <person name="Wong G.K."/>
            <person name="Wymore A."/>
            <person name="Zhang Y."/>
            <person name="Zimmer A.D."/>
            <person name="Quatrano R.S."/>
            <person name="Mayer K.F.X."/>
            <person name="Goodstein D."/>
            <person name="Casacuberta J.M."/>
            <person name="Vandepoele K."/>
            <person name="Reski R."/>
            <person name="Cuming A.C."/>
            <person name="Tuskan G.A."/>
            <person name="Maumus F."/>
            <person name="Salse J."/>
            <person name="Schmutz J."/>
            <person name="Rensing S.A."/>
        </authorList>
    </citation>
    <scope>NUCLEOTIDE SEQUENCE [LARGE SCALE GENOMIC DNA]</scope>
    <source>
        <strain evidence="1 2">cv. Gransden 2004</strain>
    </source>
</reference>
<sequence length="266" mass="31005">MRPYFCFNWLQCFLPNWKCIWNWFKVIQGLFSHAPHESDCFTCNIVFWCQGLGLCISIWVVAAAASEKADPIPKPWPLQFHAQLYQNRTGKLSMIDLWYDYPNGRNLNLIQKQLGSVIHDVEYTNGTSFYYDLEAGTCKVVLFQVGILRPDFLNDATYVGVDEIDGYKCNVWDKADFIRYWEDIETRRPISWLFTTTGMWMHVMKFEEGNVLDDQKWQAPPSCFERRVASTTSSALKASEVGERERQGIYIKKAVVARKAMYHSDK</sequence>
<gene>
    <name evidence="1" type="primary">LOC112289648</name>
</gene>
<dbReference type="Gramene" id="Pp3c12_9310V3.2">
    <property type="protein sequence ID" value="Pp3c12_9310V3.2"/>
    <property type="gene ID" value="Pp3c12_9310"/>
</dbReference>
<reference evidence="1 2" key="1">
    <citation type="journal article" date="2008" name="Science">
        <title>The Physcomitrella genome reveals evolutionary insights into the conquest of land by plants.</title>
        <authorList>
            <person name="Rensing S."/>
            <person name="Lang D."/>
            <person name="Zimmer A."/>
            <person name="Terry A."/>
            <person name="Salamov A."/>
            <person name="Shapiro H."/>
            <person name="Nishiyama T."/>
            <person name="Perroud P.-F."/>
            <person name="Lindquist E."/>
            <person name="Kamisugi Y."/>
            <person name="Tanahashi T."/>
            <person name="Sakakibara K."/>
            <person name="Fujita T."/>
            <person name="Oishi K."/>
            <person name="Shin-I T."/>
            <person name="Kuroki Y."/>
            <person name="Toyoda A."/>
            <person name="Suzuki Y."/>
            <person name="Hashimoto A."/>
            <person name="Yamaguchi K."/>
            <person name="Sugano A."/>
            <person name="Kohara Y."/>
            <person name="Fujiyama A."/>
            <person name="Anterola A."/>
            <person name="Aoki S."/>
            <person name="Ashton N."/>
            <person name="Barbazuk W.B."/>
            <person name="Barker E."/>
            <person name="Bennetzen J."/>
            <person name="Bezanilla M."/>
            <person name="Blankenship R."/>
            <person name="Cho S.H."/>
            <person name="Dutcher S."/>
            <person name="Estelle M."/>
            <person name="Fawcett J.A."/>
            <person name="Gundlach H."/>
            <person name="Hanada K."/>
            <person name="Heyl A."/>
            <person name="Hicks K.A."/>
            <person name="Hugh J."/>
            <person name="Lohr M."/>
            <person name="Mayer K."/>
            <person name="Melkozernov A."/>
            <person name="Murata T."/>
            <person name="Nelson D."/>
            <person name="Pils B."/>
            <person name="Prigge M."/>
            <person name="Reiss B."/>
            <person name="Renner T."/>
            <person name="Rombauts S."/>
            <person name="Rushton P."/>
            <person name="Sanderfoot A."/>
            <person name="Schween G."/>
            <person name="Shiu S.-H."/>
            <person name="Stueber K."/>
            <person name="Theodoulou F.L."/>
            <person name="Tu H."/>
            <person name="Van de Peer Y."/>
            <person name="Verrier P.J."/>
            <person name="Waters E."/>
            <person name="Wood A."/>
            <person name="Yang L."/>
            <person name="Cove D."/>
            <person name="Cuming A."/>
            <person name="Hasebe M."/>
            <person name="Lucas S."/>
            <person name="Mishler D.B."/>
            <person name="Reski R."/>
            <person name="Grigoriev I."/>
            <person name="Quatrano R.S."/>
            <person name="Boore J.L."/>
        </authorList>
    </citation>
    <scope>NUCLEOTIDE SEQUENCE [LARGE SCALE GENOMIC DNA]</scope>
    <source>
        <strain evidence="1 2">cv. Gransden 2004</strain>
    </source>
</reference>
<dbReference type="InParanoid" id="A0A7I4AG29"/>
<dbReference type="PANTHER" id="PTHR33880">
    <property type="entry name" value="EXPRESSED PROTEIN"/>
    <property type="match status" value="1"/>
</dbReference>
<proteinExistence type="predicted"/>
<protein>
    <submittedName>
        <fullName evidence="1">Uncharacterized protein</fullName>
    </submittedName>
</protein>
<dbReference type="FunCoup" id="A0A7I4AG29">
    <property type="interactions" value="1042"/>
</dbReference>